<dbReference type="EMBL" id="JAWDJX010000108">
    <property type="protein sequence ID" value="KAK3046201.1"/>
    <property type="molecule type" value="Genomic_DNA"/>
</dbReference>
<protein>
    <submittedName>
        <fullName evidence="2">Uncharacterized protein</fullName>
    </submittedName>
</protein>
<proteinExistence type="predicted"/>
<evidence type="ECO:0000256" key="1">
    <source>
        <dbReference type="SAM" id="MobiDB-lite"/>
    </source>
</evidence>
<evidence type="ECO:0000313" key="3">
    <source>
        <dbReference type="Proteomes" id="UP001271007"/>
    </source>
</evidence>
<feature type="region of interest" description="Disordered" evidence="1">
    <location>
        <begin position="1011"/>
        <end position="1035"/>
    </location>
</feature>
<keyword evidence="3" id="KW-1185">Reference proteome</keyword>
<dbReference type="AlphaFoldDB" id="A0AAJ0D544"/>
<dbReference type="PANTHER" id="PTHR23159:SF31">
    <property type="entry name" value="CENTROSOME-ASSOCIATED PROTEIN CEP250 ISOFORM X1"/>
    <property type="match status" value="1"/>
</dbReference>
<evidence type="ECO:0000313" key="2">
    <source>
        <dbReference type="EMBL" id="KAK3046201.1"/>
    </source>
</evidence>
<dbReference type="Pfam" id="PF12520">
    <property type="entry name" value="DUF3723"/>
    <property type="match status" value="1"/>
</dbReference>
<feature type="region of interest" description="Disordered" evidence="1">
    <location>
        <begin position="753"/>
        <end position="833"/>
    </location>
</feature>
<name>A0AAJ0D544_9PEZI</name>
<dbReference type="InterPro" id="IPR022198">
    <property type="entry name" value="DUF3723"/>
</dbReference>
<feature type="compositionally biased region" description="Basic and acidic residues" evidence="1">
    <location>
        <begin position="786"/>
        <end position="826"/>
    </location>
</feature>
<gene>
    <name evidence="2" type="ORF">LTR09_012292</name>
</gene>
<feature type="compositionally biased region" description="Basic and acidic residues" evidence="1">
    <location>
        <begin position="754"/>
        <end position="777"/>
    </location>
</feature>
<sequence length="1051" mass="119731">MAHRPSHGRRCFQGLARIALSQLTFPDVENRLHRQVEPQNVSRLVQVFQLDRCLRDDNDHYIDGVVTSIDLDLALGAQSIVLPKHPPQDPESIPRIECAVQCSTGLHRVAAAELFLDDNDKWWTVRLFTEDQAHLQDDYVRRAEAYQNEGAFLDGYIFWKIRLYHRQGDEDAESRWWSRLTETKRKDLRQLLKNSAIATAFDDMLQWPGLWSCVKLGSLHRLLTMKCANELQSYLRYIVRSWKTICYNIEPSSLASIVDEASVRQLQALAPGTSRSDAFSVTALLQDGTFFPGLRIPAARAQLLTNIMSFDGMIPSLFTFFEDLKYLEPAAKILRKLLPEREKRSLWPALSAYYFTPARSIFECPQGQFNNLDPAWSADAKMRGYYVLWLFALRNFPEMINIAPRKDPTKSKPQIVEPNPRLWREFGSLTLKVGFRTPAAEALASQGTHQELASKIIQQQGFQVEHNRDAVEDLSLLLARLRRANVEYSPPAFVADDVLSAYRRYGRPFEEDHHNDKDVLFLPTIYQEAGESGGDITTAFRKRHMFRSFFAITTCTCNELAAELETAKRVTLMRESETANLRQEMAAKATEAVTLKAELESVKRVILVREDEAAELRQEAATTATEMSTLKVGLDQAKADLAQARTTALGIRSAASYDEQIERLKTGLTEQEQSTSMLRERVRLLQDVQIRLEKESREAATKHAAEVERLSDQLRHDGDLDARIRGLEDDLERSEARALGLQADLATAEQSIADAKHRQDQTEEDHRLAIEEQEKWQRTSNSRALQRAEENWQQKYDEALAHSKTTKERAEESRKQRKAEFERHNSECGTKSQALTAEISTLTEQLEELREQCERQESVAYGQSVVNLNENRAHAEELTKLQAASAEALTKVYQDMAWDNRWIKLELCDNSTQTLATRTLAFPASWAKFLAVQSFGLCQPANIKTQAYYIGKYMKTMKPSDLEVNGTSSRDERESFLAETWADHGSLTLCPLSQRNDIMPALTSRYQILGKRGTQPQRAAESDMESSSENHQGKRKVIMATGGRRKMIMPA</sequence>
<accession>A0AAJ0D544</accession>
<reference evidence="2" key="1">
    <citation type="submission" date="2023-04" db="EMBL/GenBank/DDBJ databases">
        <title>Black Yeasts Isolated from many extreme environments.</title>
        <authorList>
            <person name="Coleine C."/>
            <person name="Stajich J.E."/>
            <person name="Selbmann L."/>
        </authorList>
    </citation>
    <scope>NUCLEOTIDE SEQUENCE</scope>
    <source>
        <strain evidence="2">CCFEE 5312</strain>
    </source>
</reference>
<comment type="caution">
    <text evidence="2">The sequence shown here is derived from an EMBL/GenBank/DDBJ whole genome shotgun (WGS) entry which is preliminary data.</text>
</comment>
<dbReference type="Proteomes" id="UP001271007">
    <property type="component" value="Unassembled WGS sequence"/>
</dbReference>
<dbReference type="PANTHER" id="PTHR23159">
    <property type="entry name" value="CENTROSOMAL PROTEIN 2"/>
    <property type="match status" value="1"/>
</dbReference>
<organism evidence="2 3">
    <name type="scientific">Extremus antarcticus</name>
    <dbReference type="NCBI Taxonomy" id="702011"/>
    <lineage>
        <taxon>Eukaryota</taxon>
        <taxon>Fungi</taxon>
        <taxon>Dikarya</taxon>
        <taxon>Ascomycota</taxon>
        <taxon>Pezizomycotina</taxon>
        <taxon>Dothideomycetes</taxon>
        <taxon>Dothideomycetidae</taxon>
        <taxon>Mycosphaerellales</taxon>
        <taxon>Extremaceae</taxon>
        <taxon>Extremus</taxon>
    </lineage>
</organism>